<evidence type="ECO:0000313" key="1">
    <source>
        <dbReference type="EMBL" id="CAE0051604.1"/>
    </source>
</evidence>
<name>A0A7S2ZW61_9RHOD</name>
<protein>
    <submittedName>
        <fullName evidence="1">Uncharacterized protein</fullName>
    </submittedName>
</protein>
<accession>A0A7S2ZW61</accession>
<reference evidence="1" key="1">
    <citation type="submission" date="2021-01" db="EMBL/GenBank/DDBJ databases">
        <authorList>
            <person name="Corre E."/>
            <person name="Pelletier E."/>
            <person name="Niang G."/>
            <person name="Scheremetjew M."/>
            <person name="Finn R."/>
            <person name="Kale V."/>
            <person name="Holt S."/>
            <person name="Cochrane G."/>
            <person name="Meng A."/>
            <person name="Brown T."/>
            <person name="Cohen L."/>
        </authorList>
    </citation>
    <scope>NUCLEOTIDE SEQUENCE</scope>
    <source>
        <strain evidence="1">CCMP 769</strain>
    </source>
</reference>
<gene>
    <name evidence="1" type="ORF">RMAR00112_LOCUS19604</name>
</gene>
<sequence length="150" mass="16113">MARVGFVTGGVSVTSRTKHCACAVKADEEGNVKVSRAEFLRVASLVTAGIGTSLLPQATLAKKDSDDQTSNEDKNLFQSVTGGLFQKKEVKRKSPAAVSNRTDQFAFTGEGASISLRTRAQLPVFSNAYRKKPRPKLLPASILKQTLAMI</sequence>
<proteinExistence type="predicted"/>
<dbReference type="AlphaFoldDB" id="A0A7S2ZW61"/>
<dbReference type="EMBL" id="HBHW01025286">
    <property type="protein sequence ID" value="CAE0051604.1"/>
    <property type="molecule type" value="Transcribed_RNA"/>
</dbReference>
<organism evidence="1">
    <name type="scientific">Rhodosorus marinus</name>
    <dbReference type="NCBI Taxonomy" id="101924"/>
    <lineage>
        <taxon>Eukaryota</taxon>
        <taxon>Rhodophyta</taxon>
        <taxon>Stylonematophyceae</taxon>
        <taxon>Stylonematales</taxon>
        <taxon>Stylonemataceae</taxon>
        <taxon>Rhodosorus</taxon>
    </lineage>
</organism>